<dbReference type="Pfam" id="PF03645">
    <property type="entry name" value="Tctex-1"/>
    <property type="match status" value="1"/>
</dbReference>
<evidence type="ECO:0008006" key="4">
    <source>
        <dbReference type="Google" id="ProtNLM"/>
    </source>
</evidence>
<dbReference type="AlphaFoldDB" id="A0ABD3HGM7"/>
<dbReference type="CDD" id="cd21459">
    <property type="entry name" value="DLC-like_TCTEX1D2"/>
    <property type="match status" value="1"/>
</dbReference>
<name>A0ABD3HGM7_9MARC</name>
<protein>
    <recommendedName>
        <fullName evidence="4">Dynein light chain</fullName>
    </recommendedName>
</protein>
<proteinExistence type="inferred from homology"/>
<dbReference type="FunFam" id="3.30.1140.40:FF:000003">
    <property type="entry name" value="tctex1 domain-containing protein 2"/>
    <property type="match status" value="1"/>
</dbReference>
<sequence length="168" mass="18663">MMEPPTQTPTAAASVVSASTTVKIENLLEAHETLSATADPKPEDLPPHERVVVHTDVPYAPKCRFFPGKAKEMMTAILKEKLTGATYDADTAPMIVRDITDTIKSKLKDMELDRYKLVVQAVLGEQRGQGFQMSCRCFWDPNTDNYAHASFRNDSIFCVAGAFAIYLY</sequence>
<gene>
    <name evidence="2" type="ORF">R1sor_015613</name>
</gene>
<dbReference type="EMBL" id="JBJQOH010000004">
    <property type="protein sequence ID" value="KAL3689304.1"/>
    <property type="molecule type" value="Genomic_DNA"/>
</dbReference>
<evidence type="ECO:0000313" key="3">
    <source>
        <dbReference type="Proteomes" id="UP001633002"/>
    </source>
</evidence>
<reference evidence="2 3" key="1">
    <citation type="submission" date="2024-09" db="EMBL/GenBank/DDBJ databases">
        <title>Chromosome-scale assembly of Riccia sorocarpa.</title>
        <authorList>
            <person name="Paukszto L."/>
        </authorList>
    </citation>
    <scope>NUCLEOTIDE SEQUENCE [LARGE SCALE GENOMIC DNA]</scope>
    <source>
        <strain evidence="2">LP-2024</strain>
        <tissue evidence="2">Aerial parts of the thallus</tissue>
    </source>
</reference>
<comment type="caution">
    <text evidence="2">The sequence shown here is derived from an EMBL/GenBank/DDBJ whole genome shotgun (WGS) entry which is preliminary data.</text>
</comment>
<dbReference type="PANTHER" id="PTHR21255">
    <property type="entry name" value="T-COMPLEX-ASSOCIATED-TESTIS-EXPRESSED 1/ DYNEIN LIGHT CHAIN"/>
    <property type="match status" value="1"/>
</dbReference>
<comment type="similarity">
    <text evidence="1">Belongs to the dynein light chain Tctex-type family.</text>
</comment>
<dbReference type="InterPro" id="IPR038586">
    <property type="entry name" value="Tctex-1-like_sf"/>
</dbReference>
<accession>A0ABD3HGM7</accession>
<dbReference type="Gene3D" id="3.30.1140.40">
    <property type="entry name" value="Tctex-1"/>
    <property type="match status" value="1"/>
</dbReference>
<evidence type="ECO:0000313" key="2">
    <source>
        <dbReference type="EMBL" id="KAL3689304.1"/>
    </source>
</evidence>
<keyword evidence="3" id="KW-1185">Reference proteome</keyword>
<organism evidence="2 3">
    <name type="scientific">Riccia sorocarpa</name>
    <dbReference type="NCBI Taxonomy" id="122646"/>
    <lineage>
        <taxon>Eukaryota</taxon>
        <taxon>Viridiplantae</taxon>
        <taxon>Streptophyta</taxon>
        <taxon>Embryophyta</taxon>
        <taxon>Marchantiophyta</taxon>
        <taxon>Marchantiopsida</taxon>
        <taxon>Marchantiidae</taxon>
        <taxon>Marchantiales</taxon>
        <taxon>Ricciaceae</taxon>
        <taxon>Riccia</taxon>
    </lineage>
</organism>
<dbReference type="PANTHER" id="PTHR21255:SF67">
    <property type="entry name" value="TCTEX1 DOMAIN-CONTAINING PROTEIN 2"/>
    <property type="match status" value="1"/>
</dbReference>
<evidence type="ECO:0000256" key="1">
    <source>
        <dbReference type="ARBA" id="ARBA00005361"/>
    </source>
</evidence>
<dbReference type="InterPro" id="IPR005334">
    <property type="entry name" value="Tctex-1-like"/>
</dbReference>
<dbReference type="Proteomes" id="UP001633002">
    <property type="component" value="Unassembled WGS sequence"/>
</dbReference>